<proteinExistence type="predicted"/>
<organism evidence="2 3">
    <name type="scientific">Blyttiomyces helicus</name>
    <dbReference type="NCBI Taxonomy" id="388810"/>
    <lineage>
        <taxon>Eukaryota</taxon>
        <taxon>Fungi</taxon>
        <taxon>Fungi incertae sedis</taxon>
        <taxon>Chytridiomycota</taxon>
        <taxon>Chytridiomycota incertae sedis</taxon>
        <taxon>Chytridiomycetes</taxon>
        <taxon>Chytridiomycetes incertae sedis</taxon>
        <taxon>Blyttiomyces</taxon>
    </lineage>
</organism>
<evidence type="ECO:0000256" key="1">
    <source>
        <dbReference type="SAM" id="MobiDB-lite"/>
    </source>
</evidence>
<accession>A0A4P9W8D3</accession>
<name>A0A4P9W8D3_9FUNG</name>
<evidence type="ECO:0000313" key="3">
    <source>
        <dbReference type="Proteomes" id="UP000269721"/>
    </source>
</evidence>
<gene>
    <name evidence="2" type="ORF">BDK51DRAFT_38846</name>
</gene>
<dbReference type="PANTHER" id="PTHR41317">
    <property type="entry name" value="PD-(D_E)XK NUCLEASE FAMILY TRANSPOSASE"/>
    <property type="match status" value="1"/>
</dbReference>
<evidence type="ECO:0000313" key="2">
    <source>
        <dbReference type="EMBL" id="RKO87705.1"/>
    </source>
</evidence>
<sequence>MTYYSSRLIVRRQGWFGKRRPRDLAQEAEEEEALVDGLFEGRPKDQLSVSLLTFTTSFPAESEEMNWDYELQPVYVIAICDFDPAFDRSRCIPPLLPGEEFLPLHGRTYFCLVSLPAFRLAWNLGQTSIPPPAKGTALRASGNGSPISVESPERADASPTRTDMMLWLLACMGMEREDHDVPLTFLNDNGIEDFMRPTDIPYPYPPLQNNSILLQIKLGSLTPQERSEYDLDVKTSRDLTVLFSTVREEGRVEGREEGRVEGREEGRVQGREESKREIARLAEELSRRDKAQKDGSWRLLRQGNSIEGVAEIYNLPLGLVPPWAQELAEAPDAWP</sequence>
<dbReference type="PANTHER" id="PTHR41317:SF1">
    <property type="entry name" value="PD-(D_E)XK NUCLEASE FAMILY TRANSPOSASE"/>
    <property type="match status" value="1"/>
</dbReference>
<dbReference type="AlphaFoldDB" id="A0A4P9W8D3"/>
<feature type="region of interest" description="Disordered" evidence="1">
    <location>
        <begin position="252"/>
        <end position="275"/>
    </location>
</feature>
<dbReference type="EMBL" id="KZ997214">
    <property type="protein sequence ID" value="RKO87705.1"/>
    <property type="molecule type" value="Genomic_DNA"/>
</dbReference>
<reference evidence="3" key="1">
    <citation type="journal article" date="2018" name="Nat. Microbiol.">
        <title>Leveraging single-cell genomics to expand the fungal tree of life.</title>
        <authorList>
            <person name="Ahrendt S.R."/>
            <person name="Quandt C.A."/>
            <person name="Ciobanu D."/>
            <person name="Clum A."/>
            <person name="Salamov A."/>
            <person name="Andreopoulos B."/>
            <person name="Cheng J.F."/>
            <person name="Woyke T."/>
            <person name="Pelin A."/>
            <person name="Henrissat B."/>
            <person name="Reynolds N.K."/>
            <person name="Benny G.L."/>
            <person name="Smith M.E."/>
            <person name="James T.Y."/>
            <person name="Grigoriev I.V."/>
        </authorList>
    </citation>
    <scope>NUCLEOTIDE SEQUENCE [LARGE SCALE GENOMIC DNA]</scope>
</reference>
<keyword evidence="3" id="KW-1185">Reference proteome</keyword>
<feature type="region of interest" description="Disordered" evidence="1">
    <location>
        <begin position="133"/>
        <end position="158"/>
    </location>
</feature>
<protein>
    <submittedName>
        <fullName evidence="2">Uncharacterized protein</fullName>
    </submittedName>
</protein>
<dbReference type="Proteomes" id="UP000269721">
    <property type="component" value="Unassembled WGS sequence"/>
</dbReference>